<evidence type="ECO:0000259" key="1">
    <source>
        <dbReference type="Pfam" id="PF22479"/>
    </source>
</evidence>
<sequence length="106" mass="11726">MALYEITVIDAPWQRLDTYLSDTAVALELQWNETANRWSMSLEIEGVMRLQGRRLVPGVDLIAPYNLGIGSLYLVDWDAKGGSPGRDALPAGQFRLIHDDGLPEAA</sequence>
<reference evidence="2 3" key="1">
    <citation type="submission" date="2011-09" db="EMBL/GenBank/DDBJ databases">
        <title>The draft genome of Methylobacterium extorquens DSM 13060.</title>
        <authorList>
            <consortium name="US DOE Joint Genome Institute (JGI-PGF)"/>
            <person name="Lucas S."/>
            <person name="Han J."/>
            <person name="Lapidus A."/>
            <person name="Cheng J.-F."/>
            <person name="Goodwin L."/>
            <person name="Pitluck S."/>
            <person name="Peters L."/>
            <person name="Land M.L."/>
            <person name="Hauser L."/>
            <person name="Koskimaki J."/>
            <person name="Halonen O."/>
            <person name="Pirttila A."/>
            <person name="Frank C."/>
            <person name="Woyke T.J."/>
        </authorList>
    </citation>
    <scope>NUCLEOTIDE SEQUENCE [LARGE SCALE GENOMIC DNA]</scope>
    <source>
        <strain evidence="2 3">DSM 13060</strain>
    </source>
</reference>
<dbReference type="Pfam" id="PF22479">
    <property type="entry name" value="Pam3_gp18"/>
    <property type="match status" value="1"/>
</dbReference>
<gene>
    <name evidence="2" type="ORF">MetexDRAFT_0219</name>
</gene>
<comment type="caution">
    <text evidence="2">The sequence shown here is derived from an EMBL/GenBank/DDBJ whole genome shotgun (WGS) entry which is preliminary data.</text>
</comment>
<dbReference type="RefSeq" id="WP_003596307.1">
    <property type="nucleotide sequence ID" value="NZ_AGJK01000003.1"/>
</dbReference>
<feature type="domain" description="Cyanophage baseplate Pam3 plug gp18" evidence="1">
    <location>
        <begin position="4"/>
        <end position="100"/>
    </location>
</feature>
<proteinExistence type="predicted"/>
<name>H1KC57_METEX</name>
<accession>H1KC57</accession>
<organism evidence="2 3">
    <name type="scientific">Methylorubrum extorquens DSM 13060</name>
    <dbReference type="NCBI Taxonomy" id="882800"/>
    <lineage>
        <taxon>Bacteria</taxon>
        <taxon>Pseudomonadati</taxon>
        <taxon>Pseudomonadota</taxon>
        <taxon>Alphaproteobacteria</taxon>
        <taxon>Hyphomicrobiales</taxon>
        <taxon>Methylobacteriaceae</taxon>
        <taxon>Methylorubrum</taxon>
    </lineage>
</organism>
<protein>
    <recommendedName>
        <fullName evidence="1">Cyanophage baseplate Pam3 plug gp18 domain-containing protein</fullName>
    </recommendedName>
</protein>
<dbReference type="InterPro" id="IPR054252">
    <property type="entry name" value="Pam3_gp18"/>
</dbReference>
<evidence type="ECO:0000313" key="2">
    <source>
        <dbReference type="EMBL" id="EHP94874.1"/>
    </source>
</evidence>
<dbReference type="EMBL" id="AGJK01000003">
    <property type="protein sequence ID" value="EHP94874.1"/>
    <property type="molecule type" value="Genomic_DNA"/>
</dbReference>
<dbReference type="PATRIC" id="fig|882800.3.peg.207"/>
<dbReference type="AlphaFoldDB" id="H1KC57"/>
<evidence type="ECO:0000313" key="3">
    <source>
        <dbReference type="Proteomes" id="UP000004382"/>
    </source>
</evidence>
<dbReference type="Proteomes" id="UP000004382">
    <property type="component" value="Unassembled WGS sequence"/>
</dbReference>